<evidence type="ECO:0000256" key="3">
    <source>
        <dbReference type="ARBA" id="ARBA00022729"/>
    </source>
</evidence>
<gene>
    <name evidence="7" type="ORF">LWI29_024231</name>
</gene>
<accession>A0AA39SU04</accession>
<evidence type="ECO:0000256" key="4">
    <source>
        <dbReference type="ARBA" id="ARBA00022989"/>
    </source>
</evidence>
<comment type="caution">
    <text evidence="7">The sequence shown here is derived from an EMBL/GenBank/DDBJ whole genome shotgun (WGS) entry which is preliminary data.</text>
</comment>
<feature type="domain" description="Malectin-like" evidence="6">
    <location>
        <begin position="3"/>
        <end position="333"/>
    </location>
</feature>
<dbReference type="EMBL" id="JAUESC010000004">
    <property type="protein sequence ID" value="KAK0597338.1"/>
    <property type="molecule type" value="Genomic_DNA"/>
</dbReference>
<keyword evidence="3" id="KW-0732">Signal</keyword>
<evidence type="ECO:0000256" key="2">
    <source>
        <dbReference type="ARBA" id="ARBA00022692"/>
    </source>
</evidence>
<keyword evidence="8" id="KW-1185">Reference proteome</keyword>
<evidence type="ECO:0000259" key="6">
    <source>
        <dbReference type="Pfam" id="PF12819"/>
    </source>
</evidence>
<protein>
    <recommendedName>
        <fullName evidence="6">Malectin-like domain-containing protein</fullName>
    </recommendedName>
</protein>
<comment type="subcellular location">
    <subcellularLocation>
        <location evidence="1">Membrane</location>
        <topology evidence="1">Single-pass membrane protein</topology>
    </subcellularLocation>
</comment>
<dbReference type="Proteomes" id="UP001168877">
    <property type="component" value="Unassembled WGS sequence"/>
</dbReference>
<sequence>MGCGTPKDFKYTESITGIDYILDATFTNTGVCYNISSEYNSVTLEQPFLNVRSFPEGTRNCYTLKPARGNTDKLFIRSSFMYGNFDGQNKVPSFDLLLDYDEWDSVQFNDASTIVTKEILHVPKKNYLDVYLVNTGSGTPFISAIELRPLKNNDTYPAGPGLSLLFYSRLDSGSKATNNEPFRLVKLLKDDGYDRIWSPYTKSNWVTKSTSLDVYNNGPMNYLPPSIVMQTAAMPANGSNSLVIDWELSDPTLEYFAYLYFAELDPSQPEKQTREEKVFFNGESWYGPYTTSYLSSFTVYSIDSRSGQRLEFSFNKTKKSLLPPLINTVELYQTKMFQQLLTNQQDCNIFSWLQNVTFLSRL</sequence>
<dbReference type="GO" id="GO:0016020">
    <property type="term" value="C:membrane"/>
    <property type="evidence" value="ECO:0007669"/>
    <property type="project" value="UniProtKB-SubCell"/>
</dbReference>
<dbReference type="InterPro" id="IPR024788">
    <property type="entry name" value="Malectin-like_Carb-bd_dom"/>
</dbReference>
<dbReference type="Pfam" id="PF12819">
    <property type="entry name" value="Malectin_like"/>
    <property type="match status" value="1"/>
</dbReference>
<dbReference type="AlphaFoldDB" id="A0AA39SU04"/>
<reference evidence="7" key="1">
    <citation type="journal article" date="2022" name="Plant J.">
        <title>Strategies of tolerance reflected in two North American maple genomes.</title>
        <authorList>
            <person name="McEvoy S.L."/>
            <person name="Sezen U.U."/>
            <person name="Trouern-Trend A."/>
            <person name="McMahon S.M."/>
            <person name="Schaberg P.G."/>
            <person name="Yang J."/>
            <person name="Wegrzyn J.L."/>
            <person name="Swenson N.G."/>
        </authorList>
    </citation>
    <scope>NUCLEOTIDE SEQUENCE</scope>
    <source>
        <strain evidence="7">NS2018</strain>
    </source>
</reference>
<evidence type="ECO:0000256" key="1">
    <source>
        <dbReference type="ARBA" id="ARBA00004167"/>
    </source>
</evidence>
<keyword evidence="2" id="KW-0812">Transmembrane</keyword>
<proteinExistence type="predicted"/>
<name>A0AA39SU04_ACESA</name>
<evidence type="ECO:0000313" key="7">
    <source>
        <dbReference type="EMBL" id="KAK0597338.1"/>
    </source>
</evidence>
<dbReference type="PANTHER" id="PTHR45631">
    <property type="entry name" value="OS07G0107800 PROTEIN-RELATED"/>
    <property type="match status" value="1"/>
</dbReference>
<keyword evidence="4" id="KW-1133">Transmembrane helix</keyword>
<evidence type="ECO:0000256" key="5">
    <source>
        <dbReference type="ARBA" id="ARBA00023136"/>
    </source>
</evidence>
<reference evidence="7" key="2">
    <citation type="submission" date="2023-06" db="EMBL/GenBank/DDBJ databases">
        <authorList>
            <person name="Swenson N.G."/>
            <person name="Wegrzyn J.L."/>
            <person name="Mcevoy S.L."/>
        </authorList>
    </citation>
    <scope>NUCLEOTIDE SEQUENCE</scope>
    <source>
        <strain evidence="7">NS2018</strain>
        <tissue evidence="7">Leaf</tissue>
    </source>
</reference>
<keyword evidence="5" id="KW-0472">Membrane</keyword>
<organism evidence="7 8">
    <name type="scientific">Acer saccharum</name>
    <name type="common">Sugar maple</name>
    <dbReference type="NCBI Taxonomy" id="4024"/>
    <lineage>
        <taxon>Eukaryota</taxon>
        <taxon>Viridiplantae</taxon>
        <taxon>Streptophyta</taxon>
        <taxon>Embryophyta</taxon>
        <taxon>Tracheophyta</taxon>
        <taxon>Spermatophyta</taxon>
        <taxon>Magnoliopsida</taxon>
        <taxon>eudicotyledons</taxon>
        <taxon>Gunneridae</taxon>
        <taxon>Pentapetalae</taxon>
        <taxon>rosids</taxon>
        <taxon>malvids</taxon>
        <taxon>Sapindales</taxon>
        <taxon>Sapindaceae</taxon>
        <taxon>Hippocastanoideae</taxon>
        <taxon>Acereae</taxon>
        <taxon>Acer</taxon>
    </lineage>
</organism>
<dbReference type="PANTHER" id="PTHR45631:SF197">
    <property type="entry name" value="TYROSINE KINASE FAMILY PROTEIN"/>
    <property type="match status" value="1"/>
</dbReference>
<evidence type="ECO:0000313" key="8">
    <source>
        <dbReference type="Proteomes" id="UP001168877"/>
    </source>
</evidence>